<dbReference type="AlphaFoldDB" id="A0A8D9F1H1"/>
<feature type="compositionally biased region" description="Basic and acidic residues" evidence="1">
    <location>
        <begin position="349"/>
        <end position="367"/>
    </location>
</feature>
<feature type="chain" id="PRO_5034445072" evidence="2">
    <location>
        <begin position="23"/>
        <end position="428"/>
    </location>
</feature>
<evidence type="ECO:0000313" key="3">
    <source>
        <dbReference type="EMBL" id="CAG6773786.1"/>
    </source>
</evidence>
<proteinExistence type="predicted"/>
<evidence type="ECO:0000256" key="2">
    <source>
        <dbReference type="SAM" id="SignalP"/>
    </source>
</evidence>
<accession>A0A8D9F1H1</accession>
<feature type="signal peptide" evidence="2">
    <location>
        <begin position="1"/>
        <end position="22"/>
    </location>
</feature>
<reference evidence="3" key="1">
    <citation type="submission" date="2021-05" db="EMBL/GenBank/DDBJ databases">
        <authorList>
            <person name="Alioto T."/>
            <person name="Alioto T."/>
            <person name="Gomez Garrido J."/>
        </authorList>
    </citation>
    <scope>NUCLEOTIDE SEQUENCE</scope>
</reference>
<sequence>MDHHSLTFFFVISAYFLKTTECYENYQNLSRVTRKTRGIMEERGQIKEAAPEHEVLRMLRETSSTSEVLKLDRHNRSNGTFQSSLDSMNKVLKRTSKYGPENTTLFNEKKRQQKDNIEGSGKDFVESIQDTDIVRKKEEYSKDDGKANKRTWSWSDERKQKKSEQVKLWWKRRREKGISVVWTKSMKQNQSKIMKIAWKKRKQNSQNKTVKTDTRRTWMLKHKNGTRAKMMYNRTWGHWNRNQTKREKHAEFVRNFWRQANRTHILERLRKQFWNQTNRRKEQSEDKLRLFWRDFPNEKRRFIVEQMNRVRMRKIEAARRQPIIEQMLRERQERKQKRWEAKIKQLEEKERKRKERADKKMKKEQEKAKRRRKKLEKRGWMNGLKQRMADYWSHVRECERRLMTPQSEVLRKYLEENQKTDDSDENPY</sequence>
<evidence type="ECO:0000256" key="1">
    <source>
        <dbReference type="SAM" id="MobiDB-lite"/>
    </source>
</evidence>
<protein>
    <submittedName>
        <fullName evidence="3">Uncharacterized protein</fullName>
    </submittedName>
</protein>
<keyword evidence="2" id="KW-0732">Signal</keyword>
<organism evidence="3">
    <name type="scientific">Cacopsylla melanoneura</name>
    <dbReference type="NCBI Taxonomy" id="428564"/>
    <lineage>
        <taxon>Eukaryota</taxon>
        <taxon>Metazoa</taxon>
        <taxon>Ecdysozoa</taxon>
        <taxon>Arthropoda</taxon>
        <taxon>Hexapoda</taxon>
        <taxon>Insecta</taxon>
        <taxon>Pterygota</taxon>
        <taxon>Neoptera</taxon>
        <taxon>Paraneoptera</taxon>
        <taxon>Hemiptera</taxon>
        <taxon>Sternorrhyncha</taxon>
        <taxon>Psylloidea</taxon>
        <taxon>Psyllidae</taxon>
        <taxon>Psyllinae</taxon>
        <taxon>Cacopsylla</taxon>
    </lineage>
</organism>
<feature type="region of interest" description="Disordered" evidence="1">
    <location>
        <begin position="349"/>
        <end position="381"/>
    </location>
</feature>
<name>A0A8D9F1H1_9HEMI</name>
<dbReference type="EMBL" id="HBUF01592505">
    <property type="protein sequence ID" value="CAG6773786.1"/>
    <property type="molecule type" value="Transcribed_RNA"/>
</dbReference>